<keyword evidence="1" id="KW-0812">Transmembrane</keyword>
<dbReference type="OrthoDB" id="271832at2"/>
<dbReference type="Proteomes" id="UP000214646">
    <property type="component" value="Unassembled WGS sequence"/>
</dbReference>
<keyword evidence="3" id="KW-1185">Reference proteome</keyword>
<accession>A0A225E345</accession>
<organism evidence="2 3">
    <name type="scientific">Fimbriiglobus ruber</name>
    <dbReference type="NCBI Taxonomy" id="1908690"/>
    <lineage>
        <taxon>Bacteria</taxon>
        <taxon>Pseudomonadati</taxon>
        <taxon>Planctomycetota</taxon>
        <taxon>Planctomycetia</taxon>
        <taxon>Gemmatales</taxon>
        <taxon>Gemmataceae</taxon>
        <taxon>Fimbriiglobus</taxon>
    </lineage>
</organism>
<evidence type="ECO:0000313" key="3">
    <source>
        <dbReference type="Proteomes" id="UP000214646"/>
    </source>
</evidence>
<dbReference type="EMBL" id="NIDE01000004">
    <property type="protein sequence ID" value="OWK43909.1"/>
    <property type="molecule type" value="Genomic_DNA"/>
</dbReference>
<feature type="transmembrane region" description="Helical" evidence="1">
    <location>
        <begin position="82"/>
        <end position="100"/>
    </location>
</feature>
<keyword evidence="1" id="KW-1133">Transmembrane helix</keyword>
<reference evidence="3" key="1">
    <citation type="submission" date="2017-06" db="EMBL/GenBank/DDBJ databases">
        <title>Genome analysis of Fimbriiglobus ruber SP5, the first member of the order Planctomycetales with confirmed chitinolytic capability.</title>
        <authorList>
            <person name="Ravin N.V."/>
            <person name="Rakitin A.L."/>
            <person name="Ivanova A.A."/>
            <person name="Beletsky A.V."/>
            <person name="Kulichevskaya I.S."/>
            <person name="Mardanov A.V."/>
            <person name="Dedysh S.N."/>
        </authorList>
    </citation>
    <scope>NUCLEOTIDE SEQUENCE [LARGE SCALE GENOMIC DNA]</scope>
    <source>
        <strain evidence="3">SP5</strain>
    </source>
</reference>
<keyword evidence="1" id="KW-0472">Membrane</keyword>
<dbReference type="RefSeq" id="WP_143393149.1">
    <property type="nucleotide sequence ID" value="NZ_NIDE01000004.1"/>
</dbReference>
<dbReference type="AlphaFoldDB" id="A0A225E345"/>
<proteinExistence type="predicted"/>
<feature type="transmembrane region" description="Helical" evidence="1">
    <location>
        <begin position="22"/>
        <end position="45"/>
    </location>
</feature>
<sequence length="414" mass="45634">MDPGSAVLQSQEVLPPPEPGSVYRVGLVGLGLSAAAAAIGGIAVATGHDEPGPQSTVRLVLVAGGALVAGSAISMSPGLWKAWAIAAVAVLLAAVIGIPQHWDSGRLLARAMTGVATLGSVLAAAPLTYRLIAVSGMVIYQFVGILCAVTWPEPTPWITNQVAHRVYTPYLAFVYLRNAYHFYSPEPGPASLLFVLLEYELDEVDPATGKKKTVHEWIILPDRHEHYKDPLGLTYYRRLSLTEMVSGTMQTAQSFEWLDVRQRRERAAVGLNGKERIPLAPFDTDPEFTQYKVPQPGVSRYLLPSYAHHLAVELSGPGRTVKSMKMYRIEHRVVPVSQFVLNDLDPFHPTLYRPYFVGEYAPDGTLIDPQDPMLFWLVPIVPKTTPAPPGDPNWKDYTDYLSLHAGYEFEWRRP</sequence>
<gene>
    <name evidence="2" type="ORF">FRUB_03508</name>
</gene>
<comment type="caution">
    <text evidence="2">The sequence shown here is derived from an EMBL/GenBank/DDBJ whole genome shotgun (WGS) entry which is preliminary data.</text>
</comment>
<name>A0A225E345_9BACT</name>
<protein>
    <submittedName>
        <fullName evidence="2">Uncharacterized protein</fullName>
    </submittedName>
</protein>
<evidence type="ECO:0000313" key="2">
    <source>
        <dbReference type="EMBL" id="OWK43909.1"/>
    </source>
</evidence>
<feature type="transmembrane region" description="Helical" evidence="1">
    <location>
        <begin position="57"/>
        <end position="76"/>
    </location>
</feature>
<evidence type="ECO:0000256" key="1">
    <source>
        <dbReference type="SAM" id="Phobius"/>
    </source>
</evidence>
<feature type="transmembrane region" description="Helical" evidence="1">
    <location>
        <begin position="107"/>
        <end position="125"/>
    </location>
</feature>